<gene>
    <name evidence="1" type="ORF">C3E78_06780</name>
</gene>
<dbReference type="Proteomes" id="UP000244384">
    <property type="component" value="Chromosome"/>
</dbReference>
<sequence>MAVSEDGLFPPRIARFSSAGVPLRALVLNLVVGLVLLAGFRDGWSELIAYNTGAIVLSMCLGPITVVALRRQVPDRPRPLRLPALPVLARFVFVVVSLIVYWTGWETMSKLTIPVALGGGILLWRVVRDRTLADSLDLRCLTWLGPYFAGLLVLEFAGRYGGGRDWLPAGIDLLTVTAFALAMFEWGLRSALPASQAAAMVAEVLPVAEAPPGHKRA</sequence>
<dbReference type="PANTHER" id="PTHR47547">
    <property type="match status" value="1"/>
</dbReference>
<dbReference type="AlphaFoldDB" id="A0A2S0WKQ3"/>
<reference evidence="2" key="1">
    <citation type="submission" date="2018-01" db="EMBL/GenBank/DDBJ databases">
        <authorList>
            <person name="Li J."/>
        </authorList>
    </citation>
    <scope>NUCLEOTIDE SEQUENCE [LARGE SCALE GENOMIC DNA]</scope>
    <source>
        <strain evidence="2">592</strain>
    </source>
</reference>
<dbReference type="EMBL" id="CP026952">
    <property type="protein sequence ID" value="AWB91923.1"/>
    <property type="molecule type" value="Genomic_DNA"/>
</dbReference>
<name>A0A2S0WKQ3_9ACTN</name>
<keyword evidence="2" id="KW-1185">Reference proteome</keyword>
<dbReference type="InterPro" id="IPR052962">
    <property type="entry name" value="AA_Transporter_AGT"/>
</dbReference>
<evidence type="ECO:0000313" key="1">
    <source>
        <dbReference type="EMBL" id="AWB91923.1"/>
    </source>
</evidence>
<accession>A0A5F2ESY8</accession>
<protein>
    <submittedName>
        <fullName evidence="1">Uncharacterized protein</fullName>
    </submittedName>
</protein>
<dbReference type="KEGG" id="aez:C3E78_06780"/>
<dbReference type="OrthoDB" id="9762947at2"/>
<dbReference type="Gene3D" id="1.20.1740.10">
    <property type="entry name" value="Amino acid/polyamine transporter I"/>
    <property type="match status" value="1"/>
</dbReference>
<evidence type="ECO:0000313" key="2">
    <source>
        <dbReference type="Proteomes" id="UP000244384"/>
    </source>
</evidence>
<dbReference type="PANTHER" id="PTHR47547:SF1">
    <property type="entry name" value="ASPARTATE-PROTON SYMPORTER"/>
    <property type="match status" value="1"/>
</dbReference>
<accession>A0A2S0WKQ3</accession>
<organism evidence="1 2">
    <name type="scientific">Aeromicrobium chenweiae</name>
    <dbReference type="NCBI Taxonomy" id="2079793"/>
    <lineage>
        <taxon>Bacteria</taxon>
        <taxon>Bacillati</taxon>
        <taxon>Actinomycetota</taxon>
        <taxon>Actinomycetes</taxon>
        <taxon>Propionibacteriales</taxon>
        <taxon>Nocardioidaceae</taxon>
        <taxon>Aeromicrobium</taxon>
    </lineage>
</organism>
<proteinExistence type="predicted"/>